<accession>A0AA96WHS3</accession>
<keyword evidence="1" id="KW-0812">Transmembrane</keyword>
<name>A0AA96WHS3_9CYAN</name>
<dbReference type="PANTHER" id="PTHR33627:SF1">
    <property type="entry name" value="TRANSPOSASE"/>
    <property type="match status" value="1"/>
</dbReference>
<keyword evidence="1" id="KW-1133">Transmembrane helix</keyword>
<evidence type="ECO:0008006" key="3">
    <source>
        <dbReference type="Google" id="ProtNLM"/>
    </source>
</evidence>
<dbReference type="EMBL" id="CP053586">
    <property type="protein sequence ID" value="WNZ25763.1"/>
    <property type="molecule type" value="Genomic_DNA"/>
</dbReference>
<protein>
    <recommendedName>
        <fullName evidence="3">Transposase</fullName>
    </recommendedName>
</protein>
<gene>
    <name evidence="2" type="ORF">HJG54_24950</name>
</gene>
<feature type="transmembrane region" description="Helical" evidence="1">
    <location>
        <begin position="61"/>
        <end position="82"/>
    </location>
</feature>
<dbReference type="PANTHER" id="PTHR33627">
    <property type="entry name" value="TRANSPOSASE"/>
    <property type="match status" value="1"/>
</dbReference>
<dbReference type="InterPro" id="IPR039365">
    <property type="entry name" value="IS701-like"/>
</dbReference>
<dbReference type="AlphaFoldDB" id="A0AA96WHS3"/>
<reference evidence="2" key="1">
    <citation type="submission" date="2020-05" db="EMBL/GenBank/DDBJ databases">
        <authorList>
            <person name="Zhu T."/>
            <person name="Keshari N."/>
            <person name="Lu X."/>
        </authorList>
    </citation>
    <scope>NUCLEOTIDE SEQUENCE</scope>
    <source>
        <strain evidence="2">NK1-12</strain>
    </source>
</reference>
<sequence length="230" mass="26933">MVPSWDTMTLHRCRLALILKILNQRSIRLVIEELGILKKGKGTDYVTRQYMGNLKRKENGIIVLIAYGVLNEIIFPITFRVFKPRERLKLGEQFKGKTQLAIEIVEYLTQLGFNTETVSVDGFHGEDQATCLQVFEEELRCNYVLTVSGSNRDWLKWRQASWENHWIELSDANSRDFFIRDGYFKEGSLRCWQVSSIPTDLYFGDGSWSLITNVSDITYQKAFYFYLLRE</sequence>
<organism evidence="2">
    <name type="scientific">Leptolyngbya sp. NK1-12</name>
    <dbReference type="NCBI Taxonomy" id="2547451"/>
    <lineage>
        <taxon>Bacteria</taxon>
        <taxon>Bacillati</taxon>
        <taxon>Cyanobacteriota</taxon>
        <taxon>Cyanophyceae</taxon>
        <taxon>Leptolyngbyales</taxon>
        <taxon>Leptolyngbyaceae</taxon>
        <taxon>Leptolyngbya group</taxon>
        <taxon>Leptolyngbya</taxon>
    </lineage>
</organism>
<evidence type="ECO:0000313" key="2">
    <source>
        <dbReference type="EMBL" id="WNZ25763.1"/>
    </source>
</evidence>
<proteinExistence type="predicted"/>
<evidence type="ECO:0000256" key="1">
    <source>
        <dbReference type="SAM" id="Phobius"/>
    </source>
</evidence>
<keyword evidence="1" id="KW-0472">Membrane</keyword>